<proteinExistence type="predicted"/>
<dbReference type="OrthoDB" id="10064286at2759"/>
<comment type="caution">
    <text evidence="2">The sequence shown here is derived from an EMBL/GenBank/DDBJ whole genome shotgun (WGS) entry which is preliminary data.</text>
</comment>
<sequence length="351" mass="41307">MDSEEAYEESRKRRTVNLSQLTKLYNELETKMISRDNMKTVKTLFTKLCDRYEQFKTAHLECLDLCTNSDIFETLEMNFDSSQKNFTEFRERFNEWMREPEIAKDEEDKNSRVTSVSRTSSSTQYRLKLARANRLKAEVQVKKMEEKQELERARREIEMKEQMLERKSQLEEAKLEESVWQEEEEEDTEVTFKNQQNINVPFNTENKTLNNNEHVTTKSTENVVSRIECTTAGSLQSSSSIDTAFQRLASTLQEGFNLPKPELLTFDGKPTDYCKFIKNFETNVECRVTDDQLKLSYLIQYCKGEAKSSIEDCVLLEKKGYERARSILHSRYGRSHMIVRSYIENLVYGAR</sequence>
<protein>
    <submittedName>
        <fullName evidence="2">Uncharacterized protein</fullName>
    </submittedName>
</protein>
<keyword evidence="1" id="KW-0175">Coiled coil</keyword>
<dbReference type="EMBL" id="CAJPWZ010001358">
    <property type="protein sequence ID" value="CAG2213536.1"/>
    <property type="molecule type" value="Genomic_DNA"/>
</dbReference>
<evidence type="ECO:0000313" key="3">
    <source>
        <dbReference type="Proteomes" id="UP000683360"/>
    </source>
</evidence>
<dbReference type="Proteomes" id="UP000683360">
    <property type="component" value="Unassembled WGS sequence"/>
</dbReference>
<dbReference type="InterPro" id="IPR005312">
    <property type="entry name" value="DUF1759"/>
</dbReference>
<dbReference type="Pfam" id="PF03564">
    <property type="entry name" value="DUF1759"/>
    <property type="match status" value="1"/>
</dbReference>
<dbReference type="PANTHER" id="PTHR47331">
    <property type="entry name" value="PHD-TYPE DOMAIN-CONTAINING PROTEIN"/>
    <property type="match status" value="1"/>
</dbReference>
<feature type="coiled-coil region" evidence="1">
    <location>
        <begin position="127"/>
        <end position="173"/>
    </location>
</feature>
<evidence type="ECO:0000256" key="1">
    <source>
        <dbReference type="SAM" id="Coils"/>
    </source>
</evidence>
<accession>A0A8S3S9B0</accession>
<keyword evidence="3" id="KW-1185">Reference proteome</keyword>
<dbReference type="AlphaFoldDB" id="A0A8S3S9B0"/>
<gene>
    <name evidence="2" type="ORF">MEDL_27441</name>
</gene>
<evidence type="ECO:0000313" key="2">
    <source>
        <dbReference type="EMBL" id="CAG2213536.1"/>
    </source>
</evidence>
<name>A0A8S3S9B0_MYTED</name>
<organism evidence="2 3">
    <name type="scientific">Mytilus edulis</name>
    <name type="common">Blue mussel</name>
    <dbReference type="NCBI Taxonomy" id="6550"/>
    <lineage>
        <taxon>Eukaryota</taxon>
        <taxon>Metazoa</taxon>
        <taxon>Spiralia</taxon>
        <taxon>Lophotrochozoa</taxon>
        <taxon>Mollusca</taxon>
        <taxon>Bivalvia</taxon>
        <taxon>Autobranchia</taxon>
        <taxon>Pteriomorphia</taxon>
        <taxon>Mytilida</taxon>
        <taxon>Mytiloidea</taxon>
        <taxon>Mytilidae</taxon>
        <taxon>Mytilinae</taxon>
        <taxon>Mytilus</taxon>
    </lineage>
</organism>
<reference evidence="2" key="1">
    <citation type="submission" date="2021-03" db="EMBL/GenBank/DDBJ databases">
        <authorList>
            <person name="Bekaert M."/>
        </authorList>
    </citation>
    <scope>NUCLEOTIDE SEQUENCE</scope>
</reference>